<reference evidence="2" key="1">
    <citation type="journal article" date="2022" name="Mol. Ecol. Resour.">
        <title>The genomes of chicory, endive, great burdock and yacon provide insights into Asteraceae palaeo-polyploidization history and plant inulin production.</title>
        <authorList>
            <person name="Fan W."/>
            <person name="Wang S."/>
            <person name="Wang H."/>
            <person name="Wang A."/>
            <person name="Jiang F."/>
            <person name="Liu H."/>
            <person name="Zhao H."/>
            <person name="Xu D."/>
            <person name="Zhang Y."/>
        </authorList>
    </citation>
    <scope>NUCLEOTIDE SEQUENCE [LARGE SCALE GENOMIC DNA]</scope>
    <source>
        <strain evidence="2">cv. Niubang</strain>
    </source>
</reference>
<accession>A0ACB9EGJ2</accession>
<comment type="caution">
    <text evidence="1">The sequence shown here is derived from an EMBL/GenBank/DDBJ whole genome shotgun (WGS) entry which is preliminary data.</text>
</comment>
<reference evidence="1 2" key="2">
    <citation type="journal article" date="2022" name="Mol. Ecol. Resour.">
        <title>The genomes of chicory, endive, great burdock and yacon provide insights into Asteraceae paleo-polyploidization history and plant inulin production.</title>
        <authorList>
            <person name="Fan W."/>
            <person name="Wang S."/>
            <person name="Wang H."/>
            <person name="Wang A."/>
            <person name="Jiang F."/>
            <person name="Liu H."/>
            <person name="Zhao H."/>
            <person name="Xu D."/>
            <person name="Zhang Y."/>
        </authorList>
    </citation>
    <scope>NUCLEOTIDE SEQUENCE [LARGE SCALE GENOMIC DNA]</scope>
    <source>
        <strain evidence="2">cv. Niubang</strain>
    </source>
</reference>
<protein>
    <submittedName>
        <fullName evidence="1">Uncharacterized protein</fullName>
    </submittedName>
</protein>
<keyword evidence="2" id="KW-1185">Reference proteome</keyword>
<organism evidence="1 2">
    <name type="scientific">Arctium lappa</name>
    <name type="common">Greater burdock</name>
    <name type="synonym">Lappa major</name>
    <dbReference type="NCBI Taxonomy" id="4217"/>
    <lineage>
        <taxon>Eukaryota</taxon>
        <taxon>Viridiplantae</taxon>
        <taxon>Streptophyta</taxon>
        <taxon>Embryophyta</taxon>
        <taxon>Tracheophyta</taxon>
        <taxon>Spermatophyta</taxon>
        <taxon>Magnoliopsida</taxon>
        <taxon>eudicotyledons</taxon>
        <taxon>Gunneridae</taxon>
        <taxon>Pentapetalae</taxon>
        <taxon>asterids</taxon>
        <taxon>campanulids</taxon>
        <taxon>Asterales</taxon>
        <taxon>Asteraceae</taxon>
        <taxon>Carduoideae</taxon>
        <taxon>Cardueae</taxon>
        <taxon>Arctiinae</taxon>
        <taxon>Arctium</taxon>
    </lineage>
</organism>
<proteinExistence type="predicted"/>
<dbReference type="Proteomes" id="UP001055879">
    <property type="component" value="Linkage Group LG02"/>
</dbReference>
<evidence type="ECO:0000313" key="2">
    <source>
        <dbReference type="Proteomes" id="UP001055879"/>
    </source>
</evidence>
<evidence type="ECO:0000313" key="1">
    <source>
        <dbReference type="EMBL" id="KAI3757713.1"/>
    </source>
</evidence>
<sequence>MEKPLRPRTSTSRTELSSVTSVTMSFIGSFETCSLVVREARASMGLLDDAMFEIKCETGKAVSTRETACCRSTGCRHRLSAQKVPERLEHRLPEDRKPEHRQAGNTGKLETQAAEKLVEEKSPVCFQSKNIEGFRERIASCKLEMLQRKLI</sequence>
<dbReference type="EMBL" id="CM042048">
    <property type="protein sequence ID" value="KAI3757713.1"/>
    <property type="molecule type" value="Genomic_DNA"/>
</dbReference>
<name>A0ACB9EGJ2_ARCLA</name>
<gene>
    <name evidence="1" type="ORF">L6452_05256</name>
</gene>